<dbReference type="InterPro" id="IPR050664">
    <property type="entry name" value="Octanoyltrans_LipM/LipL"/>
</dbReference>
<dbReference type="PROSITE" id="PS51733">
    <property type="entry name" value="BPL_LPL_CATALYTIC"/>
    <property type="match status" value="1"/>
</dbReference>
<dbReference type="eggNOG" id="COG0095">
    <property type="taxonomic scope" value="Bacteria"/>
</dbReference>
<organism evidence="2 3">
    <name type="scientific">Dethiobacter alkaliphilus AHT 1</name>
    <dbReference type="NCBI Taxonomy" id="555088"/>
    <lineage>
        <taxon>Bacteria</taxon>
        <taxon>Bacillati</taxon>
        <taxon>Bacillota</taxon>
        <taxon>Dethiobacteria</taxon>
        <taxon>Dethiobacterales</taxon>
        <taxon>Dethiobacteraceae</taxon>
        <taxon>Dethiobacter</taxon>
    </lineage>
</organism>
<dbReference type="GO" id="GO:0016740">
    <property type="term" value="F:transferase activity"/>
    <property type="evidence" value="ECO:0007669"/>
    <property type="project" value="UniProtKB-ARBA"/>
</dbReference>
<feature type="domain" description="BPL/LPL catalytic" evidence="1">
    <location>
        <begin position="34"/>
        <end position="240"/>
    </location>
</feature>
<dbReference type="PANTHER" id="PTHR43679:SF2">
    <property type="entry name" value="OCTANOYL-[GCVH]:PROTEIN N-OCTANOYLTRANSFERASE"/>
    <property type="match status" value="1"/>
</dbReference>
<reference evidence="2 3" key="1">
    <citation type="submission" date="2009-02" db="EMBL/GenBank/DDBJ databases">
        <title>Sequencing of the draft genome and assembly of Dethiobacter alkaliphilus AHT 1.</title>
        <authorList>
            <consortium name="US DOE Joint Genome Institute (JGI-PGF)"/>
            <person name="Lucas S."/>
            <person name="Copeland A."/>
            <person name="Lapidus A."/>
            <person name="Glavina del Rio T."/>
            <person name="Dalin E."/>
            <person name="Tice H."/>
            <person name="Bruce D."/>
            <person name="Goodwin L."/>
            <person name="Pitluck S."/>
            <person name="Larimer F."/>
            <person name="Land M.L."/>
            <person name="Hauser L."/>
            <person name="Muyzer G."/>
        </authorList>
    </citation>
    <scope>NUCLEOTIDE SEQUENCE [LARGE SCALE GENOMIC DNA]</scope>
    <source>
        <strain evidence="2 3">AHT 1</strain>
    </source>
</reference>
<dbReference type="Proteomes" id="UP000006443">
    <property type="component" value="Unassembled WGS sequence"/>
</dbReference>
<evidence type="ECO:0000313" key="3">
    <source>
        <dbReference type="Proteomes" id="UP000006443"/>
    </source>
</evidence>
<dbReference type="RefSeq" id="WP_008518793.1">
    <property type="nucleotide sequence ID" value="NZ_ACJM01000022.1"/>
</dbReference>
<keyword evidence="2" id="KW-0436">Ligase</keyword>
<name>C0GKB3_DETAL</name>
<dbReference type="InterPro" id="IPR045864">
    <property type="entry name" value="aa-tRNA-synth_II/BPL/LPL"/>
</dbReference>
<keyword evidence="3" id="KW-1185">Reference proteome</keyword>
<evidence type="ECO:0000259" key="1">
    <source>
        <dbReference type="PROSITE" id="PS51733"/>
    </source>
</evidence>
<dbReference type="CDD" id="cd16443">
    <property type="entry name" value="LplA"/>
    <property type="match status" value="1"/>
</dbReference>
<dbReference type="EMBL" id="ACJM01000022">
    <property type="protein sequence ID" value="EEG76228.1"/>
    <property type="molecule type" value="Genomic_DNA"/>
</dbReference>
<dbReference type="Gene3D" id="3.30.930.10">
    <property type="entry name" value="Bira Bifunctional Protein, Domain 2"/>
    <property type="match status" value="1"/>
</dbReference>
<dbReference type="InterPro" id="IPR004143">
    <property type="entry name" value="BPL_LPL_catalytic"/>
</dbReference>
<dbReference type="PANTHER" id="PTHR43679">
    <property type="entry name" value="OCTANOYLTRANSFERASE LIPM-RELATED"/>
    <property type="match status" value="1"/>
</dbReference>
<sequence>MKLQETWRLIHDSPLPGKINMKRDLDLLKEVCEGRSKPVLRFYSWSPPALSLGFFQKAEEIVDIEACRQLGIDIVRRPTGGRALLHHRELTYSVIVPEGHPLIPKSVLESYKLLSQGIISGLGALGIKADLAPSQGRGKGLAPGACFDSPSAYEIQILGKKVVGSAQVRRRGGLLQHGSILQELPVDLYRQILKPCGDAFSLDSLEKKAAGLKDLGFKIADDELACEIKKGFSEIFHVKFIAGKEEAKEWSTIN</sequence>
<dbReference type="GO" id="GO:0009249">
    <property type="term" value="P:protein lipoylation"/>
    <property type="evidence" value="ECO:0007669"/>
    <property type="project" value="UniProtKB-ARBA"/>
</dbReference>
<dbReference type="GO" id="GO:0016874">
    <property type="term" value="F:ligase activity"/>
    <property type="evidence" value="ECO:0007669"/>
    <property type="project" value="UniProtKB-KW"/>
</dbReference>
<protein>
    <submittedName>
        <fullName evidence="2">Biotin/lipoate A/B protein ligase</fullName>
    </submittedName>
</protein>
<evidence type="ECO:0000313" key="2">
    <source>
        <dbReference type="EMBL" id="EEG76228.1"/>
    </source>
</evidence>
<gene>
    <name evidence="2" type="ORF">DealDRAFT_2922</name>
</gene>
<accession>C0GKB3</accession>
<dbReference type="Pfam" id="PF21948">
    <property type="entry name" value="LplA-B_cat"/>
    <property type="match status" value="1"/>
</dbReference>
<dbReference type="SUPFAM" id="SSF55681">
    <property type="entry name" value="Class II aaRS and biotin synthetases"/>
    <property type="match status" value="1"/>
</dbReference>
<proteinExistence type="predicted"/>
<dbReference type="AlphaFoldDB" id="C0GKB3"/>
<comment type="caution">
    <text evidence="2">The sequence shown here is derived from an EMBL/GenBank/DDBJ whole genome shotgun (WGS) entry which is preliminary data.</text>
</comment>
<dbReference type="STRING" id="555088.DealDRAFT_2922"/>
<dbReference type="GO" id="GO:0140096">
    <property type="term" value="F:catalytic activity, acting on a protein"/>
    <property type="evidence" value="ECO:0007669"/>
    <property type="project" value="UniProtKB-ARBA"/>
</dbReference>